<dbReference type="Proteomes" id="UP000005408">
    <property type="component" value="Unassembled WGS sequence"/>
</dbReference>
<reference evidence="2" key="1">
    <citation type="submission" date="2022-08" db="UniProtKB">
        <authorList>
            <consortium name="EnsemblMetazoa"/>
        </authorList>
    </citation>
    <scope>IDENTIFICATION</scope>
    <source>
        <strain evidence="2">05x7-T-G4-1.051#20</strain>
    </source>
</reference>
<proteinExistence type="predicted"/>
<name>A0A8W8JGD8_MAGGI</name>
<evidence type="ECO:0000256" key="1">
    <source>
        <dbReference type="SAM" id="MobiDB-lite"/>
    </source>
</evidence>
<protein>
    <submittedName>
        <fullName evidence="2">Uncharacterized protein</fullName>
    </submittedName>
</protein>
<organism evidence="2 3">
    <name type="scientific">Magallana gigas</name>
    <name type="common">Pacific oyster</name>
    <name type="synonym">Crassostrea gigas</name>
    <dbReference type="NCBI Taxonomy" id="29159"/>
    <lineage>
        <taxon>Eukaryota</taxon>
        <taxon>Metazoa</taxon>
        <taxon>Spiralia</taxon>
        <taxon>Lophotrochozoa</taxon>
        <taxon>Mollusca</taxon>
        <taxon>Bivalvia</taxon>
        <taxon>Autobranchia</taxon>
        <taxon>Pteriomorphia</taxon>
        <taxon>Ostreida</taxon>
        <taxon>Ostreoidea</taxon>
        <taxon>Ostreidae</taxon>
        <taxon>Magallana</taxon>
    </lineage>
</organism>
<dbReference type="EnsemblMetazoa" id="G18355.1">
    <property type="protein sequence ID" value="G18355.1:cds"/>
    <property type="gene ID" value="G18355"/>
</dbReference>
<keyword evidence="3" id="KW-1185">Reference proteome</keyword>
<evidence type="ECO:0000313" key="3">
    <source>
        <dbReference type="Proteomes" id="UP000005408"/>
    </source>
</evidence>
<sequence length="392" mass="42846">MVSLLFFRSKSGGIKNRSSEGDIAHTNKVFDKNVDLPDNPLYLSSQPVDELGYSSDQEKQLGLPPTDSKTKKKINSDYDFPPNNKPIADGTSSMPVYAVPKRSQDRTPEASTGDVYAEVCKPNRSTGKDPVRKRNEDGLLFMEAEQVTAATKQTNTKDKHEITEVFFVTAKGQCPSIDEKSLITSCDGSKKDGPAVFADFYEIKRPCTCIVTPSFVGELLVTSKKVIISSCNTRVSVSSGIIFGCPLSSVLSQTFIVKINQTVNVQAEYIPPSATGTFYHCVGFQQNGGLNGNLSVKCEPPANTTISLISTTTSTIPQLSHGASSTESSISVVNANKNAGTTIHCQLSIISRVSTEYIRDYDIYNRRFCCRGSDDTCLSDQYHYSIDKQIKE</sequence>
<dbReference type="AlphaFoldDB" id="A0A8W8JGD8"/>
<evidence type="ECO:0000313" key="2">
    <source>
        <dbReference type="EnsemblMetazoa" id="G18355.1:cds"/>
    </source>
</evidence>
<accession>A0A8W8JGD8</accession>
<feature type="region of interest" description="Disordered" evidence="1">
    <location>
        <begin position="34"/>
        <end position="93"/>
    </location>
</feature>